<name>A0A2P5YNQ3_GOSBA</name>
<feature type="compositionally biased region" description="Pro residues" evidence="1">
    <location>
        <begin position="60"/>
        <end position="73"/>
    </location>
</feature>
<sequence>MGRAMPFQGSRPSSNPAIQSCHFNSYFDWLKGEFERRGISDQGQDPSHKDDEHLDDDPPPLRCPITTPPPPSPFIAAPVHSITIDDIFERFDRFE</sequence>
<protein>
    <submittedName>
        <fullName evidence="2">Uncharacterized protein</fullName>
    </submittedName>
</protein>
<evidence type="ECO:0000313" key="2">
    <source>
        <dbReference type="EMBL" id="PPS17227.1"/>
    </source>
</evidence>
<feature type="region of interest" description="Disordered" evidence="1">
    <location>
        <begin position="37"/>
        <end position="77"/>
    </location>
</feature>
<dbReference type="Proteomes" id="UP000239757">
    <property type="component" value="Unassembled WGS sequence"/>
</dbReference>
<evidence type="ECO:0000313" key="3">
    <source>
        <dbReference type="Proteomes" id="UP000239757"/>
    </source>
</evidence>
<accession>A0A2P5YNQ3</accession>
<dbReference type="EMBL" id="KZ662946">
    <property type="protein sequence ID" value="PPS17227.1"/>
    <property type="molecule type" value="Genomic_DNA"/>
</dbReference>
<proteinExistence type="predicted"/>
<gene>
    <name evidence="2" type="ORF">GOBAR_AA03341</name>
</gene>
<organism evidence="2 3">
    <name type="scientific">Gossypium barbadense</name>
    <name type="common">Sea Island cotton</name>
    <name type="synonym">Hibiscus barbadensis</name>
    <dbReference type="NCBI Taxonomy" id="3634"/>
    <lineage>
        <taxon>Eukaryota</taxon>
        <taxon>Viridiplantae</taxon>
        <taxon>Streptophyta</taxon>
        <taxon>Embryophyta</taxon>
        <taxon>Tracheophyta</taxon>
        <taxon>Spermatophyta</taxon>
        <taxon>Magnoliopsida</taxon>
        <taxon>eudicotyledons</taxon>
        <taxon>Gunneridae</taxon>
        <taxon>Pentapetalae</taxon>
        <taxon>rosids</taxon>
        <taxon>malvids</taxon>
        <taxon>Malvales</taxon>
        <taxon>Malvaceae</taxon>
        <taxon>Malvoideae</taxon>
        <taxon>Gossypium</taxon>
    </lineage>
</organism>
<evidence type="ECO:0000256" key="1">
    <source>
        <dbReference type="SAM" id="MobiDB-lite"/>
    </source>
</evidence>
<reference evidence="2 3" key="1">
    <citation type="submission" date="2015-01" db="EMBL/GenBank/DDBJ databases">
        <title>Genome of allotetraploid Gossypium barbadense reveals genomic plasticity and fiber elongation in cotton evolution.</title>
        <authorList>
            <person name="Chen X."/>
            <person name="Liu X."/>
            <person name="Zhao B."/>
            <person name="Zheng H."/>
            <person name="Hu Y."/>
            <person name="Lu G."/>
            <person name="Yang C."/>
            <person name="Chen J."/>
            <person name="Shan C."/>
            <person name="Zhang L."/>
            <person name="Zhou Y."/>
            <person name="Wang L."/>
            <person name="Guo W."/>
            <person name="Bai Y."/>
            <person name="Ruan J."/>
            <person name="Shangguan X."/>
            <person name="Mao Y."/>
            <person name="Jiang J."/>
            <person name="Zhu Y."/>
            <person name="Lei J."/>
            <person name="Kang H."/>
            <person name="Chen S."/>
            <person name="He X."/>
            <person name="Wang R."/>
            <person name="Wang Y."/>
            <person name="Chen J."/>
            <person name="Wang L."/>
            <person name="Yu S."/>
            <person name="Wang B."/>
            <person name="Wei J."/>
            <person name="Song S."/>
            <person name="Lu X."/>
            <person name="Gao Z."/>
            <person name="Gu W."/>
            <person name="Deng X."/>
            <person name="Ma D."/>
            <person name="Wang S."/>
            <person name="Liang W."/>
            <person name="Fang L."/>
            <person name="Cai C."/>
            <person name="Zhu X."/>
            <person name="Zhou B."/>
            <person name="Zhang Y."/>
            <person name="Chen Z."/>
            <person name="Xu S."/>
            <person name="Zhu R."/>
            <person name="Wang S."/>
            <person name="Zhang T."/>
            <person name="Zhao G."/>
        </authorList>
    </citation>
    <scope>NUCLEOTIDE SEQUENCE [LARGE SCALE GENOMIC DNA]</scope>
    <source>
        <strain evidence="3">cv. Xinhai21</strain>
        <tissue evidence="2">Leaf</tissue>
    </source>
</reference>
<dbReference type="AlphaFoldDB" id="A0A2P5YNQ3"/>